<keyword evidence="1" id="KW-1133">Transmembrane helix</keyword>
<evidence type="ECO:0000313" key="2">
    <source>
        <dbReference type="EMBL" id="PIU99337.1"/>
    </source>
</evidence>
<feature type="transmembrane region" description="Helical" evidence="1">
    <location>
        <begin position="20"/>
        <end position="38"/>
    </location>
</feature>
<evidence type="ECO:0000313" key="3">
    <source>
        <dbReference type="Proteomes" id="UP000230131"/>
    </source>
</evidence>
<sequence length="88" mass="10364">MKDFLAKIQKSEERVKKRYLFIFSAIAMLVIIGLWIFYLKTIVNAGPRDQAFLKKFFTCLSGRQAALGYWLKFIFLKIKEGQVIIIER</sequence>
<dbReference type="EMBL" id="PEVH01000011">
    <property type="protein sequence ID" value="PIU99337.1"/>
    <property type="molecule type" value="Genomic_DNA"/>
</dbReference>
<organism evidence="2 3">
    <name type="scientific">Candidatus Wolfebacteria bacterium CG03_land_8_20_14_0_80_36_15</name>
    <dbReference type="NCBI Taxonomy" id="1975067"/>
    <lineage>
        <taxon>Bacteria</taxon>
        <taxon>Candidatus Wolfeibacteriota</taxon>
    </lineage>
</organism>
<proteinExistence type="predicted"/>
<reference evidence="3" key="1">
    <citation type="submission" date="2017-09" db="EMBL/GenBank/DDBJ databases">
        <title>Depth-based differentiation of microbial function through sediment-hosted aquifers and enrichment of novel symbionts in the deep terrestrial subsurface.</title>
        <authorList>
            <person name="Probst A.J."/>
            <person name="Ladd B."/>
            <person name="Jarett J.K."/>
            <person name="Geller-Mcgrath D.E."/>
            <person name="Sieber C.M.K."/>
            <person name="Emerson J.B."/>
            <person name="Anantharaman K."/>
            <person name="Thomas B.C."/>
            <person name="Malmstrom R."/>
            <person name="Stieglmeier M."/>
            <person name="Klingl A."/>
            <person name="Woyke T."/>
            <person name="Ryan C.M."/>
            <person name="Banfield J.F."/>
        </authorList>
    </citation>
    <scope>NUCLEOTIDE SEQUENCE [LARGE SCALE GENOMIC DNA]</scope>
</reference>
<keyword evidence="1" id="KW-0472">Membrane</keyword>
<dbReference type="Proteomes" id="UP000230131">
    <property type="component" value="Unassembled WGS sequence"/>
</dbReference>
<evidence type="ECO:0000256" key="1">
    <source>
        <dbReference type="SAM" id="Phobius"/>
    </source>
</evidence>
<accession>A0A2M7B899</accession>
<keyword evidence="1" id="KW-0812">Transmembrane</keyword>
<protein>
    <submittedName>
        <fullName evidence="2">Uncharacterized protein</fullName>
    </submittedName>
</protein>
<comment type="caution">
    <text evidence="2">The sequence shown here is derived from an EMBL/GenBank/DDBJ whole genome shotgun (WGS) entry which is preliminary data.</text>
</comment>
<name>A0A2M7B899_9BACT</name>
<dbReference type="AlphaFoldDB" id="A0A2M7B899"/>
<gene>
    <name evidence="2" type="ORF">COS59_00300</name>
</gene>